<dbReference type="SFLD" id="SFLDG01140">
    <property type="entry name" value="C2.B:_Phosphomannomutase_and_P"/>
    <property type="match status" value="1"/>
</dbReference>
<dbReference type="SUPFAM" id="SSF56784">
    <property type="entry name" value="HAD-like"/>
    <property type="match status" value="1"/>
</dbReference>
<dbReference type="InterPro" id="IPR000150">
    <property type="entry name" value="Cof"/>
</dbReference>
<gene>
    <name evidence="2" type="ORF">SAMN05443377_11068</name>
</gene>
<dbReference type="Gene3D" id="3.30.1240.10">
    <property type="match status" value="1"/>
</dbReference>
<dbReference type="GO" id="GO:0016791">
    <property type="term" value="F:phosphatase activity"/>
    <property type="evidence" value="ECO:0007669"/>
    <property type="project" value="UniProtKB-ARBA"/>
</dbReference>
<dbReference type="GO" id="GO:0005829">
    <property type="term" value="C:cytosol"/>
    <property type="evidence" value="ECO:0007669"/>
    <property type="project" value="TreeGrafter"/>
</dbReference>
<dbReference type="NCBIfam" id="TIGR01484">
    <property type="entry name" value="HAD-SF-IIB"/>
    <property type="match status" value="1"/>
</dbReference>
<dbReference type="RefSeq" id="WP_091969154.1">
    <property type="nucleotide sequence ID" value="NZ_FOGZ01000010.1"/>
</dbReference>
<dbReference type="PANTHER" id="PTHR10000">
    <property type="entry name" value="PHOSPHOSERINE PHOSPHATASE"/>
    <property type="match status" value="1"/>
</dbReference>
<dbReference type="Gene3D" id="3.40.50.1000">
    <property type="entry name" value="HAD superfamily/HAD-like"/>
    <property type="match status" value="1"/>
</dbReference>
<dbReference type="AlphaFoldDB" id="A0A1H9RZN2"/>
<feature type="compositionally biased region" description="Polar residues" evidence="1">
    <location>
        <begin position="1"/>
        <end position="10"/>
    </location>
</feature>
<evidence type="ECO:0008006" key="4">
    <source>
        <dbReference type="Google" id="ProtNLM"/>
    </source>
</evidence>
<organism evidence="2 3">
    <name type="scientific">Propionibacterium cyclohexanicum</name>
    <dbReference type="NCBI Taxonomy" id="64702"/>
    <lineage>
        <taxon>Bacteria</taxon>
        <taxon>Bacillati</taxon>
        <taxon>Actinomycetota</taxon>
        <taxon>Actinomycetes</taxon>
        <taxon>Propionibacteriales</taxon>
        <taxon>Propionibacteriaceae</taxon>
        <taxon>Propionibacterium</taxon>
    </lineage>
</organism>
<dbReference type="CDD" id="cd07518">
    <property type="entry name" value="HAD_YbiV-Like"/>
    <property type="match status" value="1"/>
</dbReference>
<dbReference type="Pfam" id="PF08282">
    <property type="entry name" value="Hydrolase_3"/>
    <property type="match status" value="1"/>
</dbReference>
<feature type="region of interest" description="Disordered" evidence="1">
    <location>
        <begin position="1"/>
        <end position="20"/>
    </location>
</feature>
<dbReference type="Proteomes" id="UP000198815">
    <property type="component" value="Unassembled WGS sequence"/>
</dbReference>
<name>A0A1H9RZN2_9ACTN</name>
<proteinExistence type="predicted"/>
<sequence length="301" mass="32713">MSQPNDTATAGPQDPEQAVPADADVRLVVADLDGTLLDADSRIPPALWPLLDRMRAHGIVFVPASGRQYATLRAMFERFAHTMPFIAENGGYVVRDGHEIDSTTLEPDVVAAVVARVRELVRHGADLGIVVCGKNSAYVERHDEAFMAQARIYYVALAEVDDVVTADDEIVKLAIYDFGHPERTTMPHLAEFEGSHRVVLSGKHWVDVMPAGVNKGLAVASLQRELGIGREQTAAFGDYLNDVEMLDAADLSFAVANAHPQVKSHARAVIAANTDGGVIAILTRLLEVREQRREAVRPAQP</sequence>
<evidence type="ECO:0000313" key="2">
    <source>
        <dbReference type="EMBL" id="SER78144.1"/>
    </source>
</evidence>
<evidence type="ECO:0000313" key="3">
    <source>
        <dbReference type="Proteomes" id="UP000198815"/>
    </source>
</evidence>
<protein>
    <recommendedName>
        <fullName evidence="4">HAD family hydrolase</fullName>
    </recommendedName>
</protein>
<dbReference type="InterPro" id="IPR023214">
    <property type="entry name" value="HAD_sf"/>
</dbReference>
<dbReference type="GO" id="GO:0000287">
    <property type="term" value="F:magnesium ion binding"/>
    <property type="evidence" value="ECO:0007669"/>
    <property type="project" value="TreeGrafter"/>
</dbReference>
<evidence type="ECO:0000256" key="1">
    <source>
        <dbReference type="SAM" id="MobiDB-lite"/>
    </source>
</evidence>
<dbReference type="NCBIfam" id="TIGR00099">
    <property type="entry name" value="Cof-subfamily"/>
    <property type="match status" value="1"/>
</dbReference>
<dbReference type="OrthoDB" id="3180855at2"/>
<dbReference type="InterPro" id="IPR006379">
    <property type="entry name" value="HAD-SF_hydro_IIB"/>
</dbReference>
<keyword evidence="3" id="KW-1185">Reference proteome</keyword>
<dbReference type="PANTHER" id="PTHR10000:SF53">
    <property type="entry name" value="5-AMINO-6-(5-PHOSPHO-D-RIBITYLAMINO)URACIL PHOSPHATASE YBJI-RELATED"/>
    <property type="match status" value="1"/>
</dbReference>
<dbReference type="SFLD" id="SFLDS00003">
    <property type="entry name" value="Haloacid_Dehalogenase"/>
    <property type="match status" value="1"/>
</dbReference>
<dbReference type="STRING" id="64702.SAMN05443377_11068"/>
<reference evidence="2 3" key="1">
    <citation type="submission" date="2016-10" db="EMBL/GenBank/DDBJ databases">
        <authorList>
            <person name="de Groot N.N."/>
        </authorList>
    </citation>
    <scope>NUCLEOTIDE SEQUENCE [LARGE SCALE GENOMIC DNA]</scope>
    <source>
        <strain evidence="2 3">DSM 16859</strain>
    </source>
</reference>
<dbReference type="EMBL" id="FOGZ01000010">
    <property type="protein sequence ID" value="SER78144.1"/>
    <property type="molecule type" value="Genomic_DNA"/>
</dbReference>
<accession>A0A1H9RZN2</accession>
<dbReference type="InterPro" id="IPR036412">
    <property type="entry name" value="HAD-like_sf"/>
</dbReference>